<feature type="transmembrane region" description="Helical" evidence="1">
    <location>
        <begin position="260"/>
        <end position="281"/>
    </location>
</feature>
<organism evidence="2 3">
    <name type="scientific">Roseivirga ehrenbergii (strain DSM 102268 / JCM 13514 / KCTC 12282 / NCIMB 14502 / KMM 6017)</name>
    <dbReference type="NCBI Taxonomy" id="279360"/>
    <lineage>
        <taxon>Bacteria</taxon>
        <taxon>Pseudomonadati</taxon>
        <taxon>Bacteroidota</taxon>
        <taxon>Cytophagia</taxon>
        <taxon>Cytophagales</taxon>
        <taxon>Roseivirgaceae</taxon>
        <taxon>Roseivirga</taxon>
    </lineage>
</organism>
<feature type="transmembrane region" description="Helical" evidence="1">
    <location>
        <begin position="231"/>
        <end position="253"/>
    </location>
</feature>
<accession>A0A150XSX9</accession>
<feature type="transmembrane region" description="Helical" evidence="1">
    <location>
        <begin position="150"/>
        <end position="170"/>
    </location>
</feature>
<evidence type="ECO:0008006" key="4">
    <source>
        <dbReference type="Google" id="ProtNLM"/>
    </source>
</evidence>
<reference evidence="2" key="1">
    <citation type="submission" date="2016-01" db="EMBL/GenBank/DDBJ databases">
        <title>Genome sequencing of Roseivirga ehrenbergii KMM 6017.</title>
        <authorList>
            <person name="Selvaratnam C."/>
            <person name="Thevarajoo S."/>
            <person name="Goh K.M."/>
            <person name="Ee R."/>
            <person name="Chan K.-G."/>
            <person name="Chong C.S."/>
        </authorList>
    </citation>
    <scope>NUCLEOTIDE SEQUENCE [LARGE SCALE GENOMIC DNA]</scope>
    <source>
        <strain evidence="2">KMM 6017</strain>
    </source>
</reference>
<protein>
    <recommendedName>
        <fullName evidence="4">ABC transporter permease</fullName>
    </recommendedName>
</protein>
<gene>
    <name evidence="2" type="ORF">MB14_14135</name>
</gene>
<name>A0A150XSX9_ROSEK</name>
<evidence type="ECO:0000313" key="2">
    <source>
        <dbReference type="EMBL" id="KYG81715.1"/>
    </source>
</evidence>
<keyword evidence="1" id="KW-0812">Transmembrane</keyword>
<feature type="transmembrane region" description="Helical" evidence="1">
    <location>
        <begin position="451"/>
        <end position="471"/>
    </location>
</feature>
<feature type="transmembrane region" description="Helical" evidence="1">
    <location>
        <begin position="197"/>
        <end position="219"/>
    </location>
</feature>
<dbReference type="PANTHER" id="PTHR43471">
    <property type="entry name" value="ABC TRANSPORTER PERMEASE"/>
    <property type="match status" value="1"/>
</dbReference>
<keyword evidence="3" id="KW-1185">Reference proteome</keyword>
<dbReference type="Pfam" id="PF12040">
    <property type="entry name" value="DUF3526"/>
    <property type="match status" value="1"/>
</dbReference>
<sequence>MDNRVKTLIRYEWKSFIRNKFQLLLLCITFGFGIYGIYYGNAEIEAQRETIRIVTALEESEFAQYRASFDNTNSSPDLEQIHDIAAQPSFAWFRHGYHAIIHPHDYASLAIGQRDLFRYYYRLTGMSLHYQLFENELANPVNLMAGNFDLSFVIIYLFPLIIIAFCYGLFSSEKENGTLPLLQIQTMSIQKITLIRLGFYFVIITGLALLISFLGLLYSGNVLAQGNLLAALVWLLAVLVYCSFWFGLLFLIIGLRKNSAFNAISAAGCWIFLLIIIPSVLNVLVTVKYPLNSSTLAGLTRRTGLENENDQEESREVIREFLAYRPDLEGTDSLIQNNLMPKAYAAYTTLKGMESQKVVDDYNEQVERRSKWTSKFHWLSPSVSLQEVFSQTTETDLATLVRFQNALSDFHGEITDFYFTRLFWDKPILEKDYDNLPQFSMPQTADKWRPILTSLAGVSLYTICLFSVGLIQMRRRIEGVK</sequence>
<evidence type="ECO:0000256" key="1">
    <source>
        <dbReference type="SAM" id="Phobius"/>
    </source>
</evidence>
<dbReference type="EMBL" id="LQZQ01000002">
    <property type="protein sequence ID" value="KYG81715.1"/>
    <property type="molecule type" value="Genomic_DNA"/>
</dbReference>
<proteinExistence type="predicted"/>
<keyword evidence="1" id="KW-1133">Transmembrane helix</keyword>
<dbReference type="OrthoDB" id="6016419at2"/>
<comment type="caution">
    <text evidence="2">The sequence shown here is derived from an EMBL/GenBank/DDBJ whole genome shotgun (WGS) entry which is preliminary data.</text>
</comment>
<dbReference type="RefSeq" id="WP_062588956.1">
    <property type="nucleotide sequence ID" value="NZ_LQZQ01000002.1"/>
</dbReference>
<keyword evidence="1" id="KW-0472">Membrane</keyword>
<feature type="transmembrane region" description="Helical" evidence="1">
    <location>
        <begin position="21"/>
        <end position="39"/>
    </location>
</feature>
<evidence type="ECO:0000313" key="3">
    <source>
        <dbReference type="Proteomes" id="UP000075583"/>
    </source>
</evidence>
<dbReference type="PANTHER" id="PTHR43471:SF14">
    <property type="entry name" value="ABC-2 TYPE TRANSPORT SYSTEM PERMEASE PROTEIN"/>
    <property type="match status" value="1"/>
</dbReference>
<dbReference type="AlphaFoldDB" id="A0A150XSX9"/>
<dbReference type="InterPro" id="IPR021913">
    <property type="entry name" value="DUF3526"/>
</dbReference>
<dbReference type="STRING" id="279360.MB14_14135"/>
<dbReference type="Proteomes" id="UP000075583">
    <property type="component" value="Unassembled WGS sequence"/>
</dbReference>